<protein>
    <submittedName>
        <fullName evidence="2">Secreted protein</fullName>
    </submittedName>
</protein>
<proteinExistence type="predicted"/>
<organism evidence="1 2">
    <name type="scientific">Romanomermis culicivorax</name>
    <name type="common">Nematode worm</name>
    <dbReference type="NCBI Taxonomy" id="13658"/>
    <lineage>
        <taxon>Eukaryota</taxon>
        <taxon>Metazoa</taxon>
        <taxon>Ecdysozoa</taxon>
        <taxon>Nematoda</taxon>
        <taxon>Enoplea</taxon>
        <taxon>Dorylaimia</taxon>
        <taxon>Mermithida</taxon>
        <taxon>Mermithoidea</taxon>
        <taxon>Mermithidae</taxon>
        <taxon>Romanomermis</taxon>
    </lineage>
</organism>
<sequence>MKILFAEITKLLYATRFLFSVILPGRHSAIRHQNCTLAHHVVGQLGFVVLSLFVGHQLLHQFVAFIHARYQFGHQLVDFDFVSFRFFAIVHFQ</sequence>
<evidence type="ECO:0000313" key="2">
    <source>
        <dbReference type="WBParaSite" id="nRc.2.0.1.t26621-RA"/>
    </source>
</evidence>
<dbReference type="Proteomes" id="UP000887565">
    <property type="component" value="Unplaced"/>
</dbReference>
<accession>A0A915JKQ8</accession>
<keyword evidence="1" id="KW-1185">Reference proteome</keyword>
<name>A0A915JKQ8_ROMCU</name>
<evidence type="ECO:0000313" key="1">
    <source>
        <dbReference type="Proteomes" id="UP000887565"/>
    </source>
</evidence>
<dbReference type="AlphaFoldDB" id="A0A915JKQ8"/>
<reference evidence="2" key="1">
    <citation type="submission" date="2022-11" db="UniProtKB">
        <authorList>
            <consortium name="WormBaseParasite"/>
        </authorList>
    </citation>
    <scope>IDENTIFICATION</scope>
</reference>
<dbReference type="WBParaSite" id="nRc.2.0.1.t26621-RA">
    <property type="protein sequence ID" value="nRc.2.0.1.t26621-RA"/>
    <property type="gene ID" value="nRc.2.0.1.g26621"/>
</dbReference>